<keyword evidence="2" id="KW-0472">Membrane</keyword>
<organism evidence="3 4">
    <name type="scientific">Pseudogymnoascus verrucosus</name>
    <dbReference type="NCBI Taxonomy" id="342668"/>
    <lineage>
        <taxon>Eukaryota</taxon>
        <taxon>Fungi</taxon>
        <taxon>Dikarya</taxon>
        <taxon>Ascomycota</taxon>
        <taxon>Pezizomycotina</taxon>
        <taxon>Leotiomycetes</taxon>
        <taxon>Thelebolales</taxon>
        <taxon>Thelebolaceae</taxon>
        <taxon>Pseudogymnoascus</taxon>
    </lineage>
</organism>
<dbReference type="InterPro" id="IPR021822">
    <property type="entry name" value="DUF3405"/>
</dbReference>
<dbReference type="GeneID" id="28833563"/>
<name>A0A2P2SWZ4_9PEZI</name>
<dbReference type="STRING" id="342668.A0A2P2SWZ4"/>
<keyword evidence="2" id="KW-0812">Transmembrane</keyword>
<reference evidence="3 4" key="1">
    <citation type="submission" date="2016-03" db="EMBL/GenBank/DDBJ databases">
        <title>Comparative genomics of Pseudogymnoascus destructans, the fungus causing white-nose syndrome of bats.</title>
        <authorList>
            <person name="Palmer J.M."/>
            <person name="Drees K.P."/>
            <person name="Foster J.T."/>
            <person name="Lindner D.L."/>
        </authorList>
    </citation>
    <scope>NUCLEOTIDE SEQUENCE [LARGE SCALE GENOMIC DNA]</scope>
    <source>
        <strain evidence="3 4">UAMH 10579</strain>
    </source>
</reference>
<keyword evidence="4" id="KW-1185">Reference proteome</keyword>
<dbReference type="PANTHER" id="PTHR36205">
    <property type="entry name" value="CHROMOSOME 19, WHOLE GENOME SHOTGUN SEQUENCE"/>
    <property type="match status" value="1"/>
</dbReference>
<dbReference type="RefSeq" id="XP_018135111.1">
    <property type="nucleotide sequence ID" value="XM_018269709.2"/>
</dbReference>
<dbReference type="Pfam" id="PF11885">
    <property type="entry name" value="DUF3405"/>
    <property type="match status" value="1"/>
</dbReference>
<proteinExistence type="predicted"/>
<feature type="transmembrane region" description="Helical" evidence="2">
    <location>
        <begin position="106"/>
        <end position="131"/>
    </location>
</feature>
<reference evidence="4" key="2">
    <citation type="journal article" date="2018" name="Nat. Commun.">
        <title>Extreme sensitivity to ultraviolet light in the fungal pathogen causing white-nose syndrome of bats.</title>
        <authorList>
            <person name="Palmer J.M."/>
            <person name="Drees K.P."/>
            <person name="Foster J.T."/>
            <person name="Lindner D.L."/>
        </authorList>
    </citation>
    <scope>NUCLEOTIDE SEQUENCE [LARGE SCALE GENOMIC DNA]</scope>
    <source>
        <strain evidence="4">UAMH 10579</strain>
    </source>
</reference>
<dbReference type="PANTHER" id="PTHR36205:SF1">
    <property type="entry name" value="MAJOR FACILITATOR SUPERFAMILY TRANSPORTER"/>
    <property type="match status" value="1"/>
</dbReference>
<evidence type="ECO:0000313" key="4">
    <source>
        <dbReference type="Proteomes" id="UP000091956"/>
    </source>
</evidence>
<evidence type="ECO:0000313" key="3">
    <source>
        <dbReference type="EMBL" id="OBU01379.1"/>
    </source>
</evidence>
<evidence type="ECO:0000256" key="2">
    <source>
        <dbReference type="SAM" id="Phobius"/>
    </source>
</evidence>
<keyword evidence="2" id="KW-1133">Transmembrane helix</keyword>
<dbReference type="OrthoDB" id="3353407at2759"/>
<evidence type="ECO:0000256" key="1">
    <source>
        <dbReference type="SAM" id="MobiDB-lite"/>
    </source>
</evidence>
<gene>
    <name evidence="3" type="ORF">VE01_00177</name>
</gene>
<feature type="region of interest" description="Disordered" evidence="1">
    <location>
        <begin position="53"/>
        <end position="80"/>
    </location>
</feature>
<protein>
    <submittedName>
        <fullName evidence="3">Uncharacterized protein</fullName>
    </submittedName>
</protein>
<dbReference type="AlphaFoldDB" id="A0A2P2SWZ4"/>
<dbReference type="Proteomes" id="UP000091956">
    <property type="component" value="Unassembled WGS sequence"/>
</dbReference>
<feature type="compositionally biased region" description="Low complexity" evidence="1">
    <location>
        <begin position="60"/>
        <end position="80"/>
    </location>
</feature>
<sequence length="833" mass="94264">MGALDALNPLKVAKRRSSNNYSALPFHESSRARDSIDSIDSEKQNIIDHDYEVSSDDYDSSLPISPVTSSSRDTSGSYDSAQPMIKRRTILRTRQRCFAYRVPQRIIRYLCFLIMLGVLAFIGFLIAMSIIDSKKLEDMGNHRPEGAKQWESFPFSVRYYGGIKALVSLAKNKPEYPRDPEDETELLNITEVMSSKLGIPSSKPYNPYPDYNSSAYLQEYVPVKECFLDAKTNARIPPLRYYEGRPAGFADHIMGSYDMMGLPDDICFDRYGRLGPYGHGYSLRKGGLASGMHGDMDGADQVWSEVPQYDFTNVDWAEAQLRCSISNAKRFRSGAGGVTRNNKRAEPAANVIAPVTTTASADSTSATATQPHGIGAKLVHRTAVVIRTWDEFVYREEDILWLRGLITELSLGSGGEYDIHLLVQVKDESIPVFADEETYTKHLKERVPAEFQGIATLWSETQMVMLYNGMEETNFRNLPIHGVYRGLIQALQWFAQKHPEYDFFWQWEMDVRYTGHWYNLFQKMDTWTKAQPRKFLWERNSRFYIPAVHGSWEDFSHMVRVQTESGTDSPGNIWSGLNEDGQSVNNGPKGDKPIWGPERPQHAEDWFETENDPVPPRLFKDDKYEWGVGEDADLITLNPLFDPDYTTWLLAEDVTGYNRTNGLPPRRASIVTASRLSRRLLNTMHRETAIKKHHAFPEMWPAQAALNHGYKAVYAPHPMFVDRVWPLPYLGATMNSGRNGATGASKMGIFGEREHNLLGMTWYYNSGFAGNLWRRWMGLKVDELGGEKMEVGEGSEGRMCVPPVLLHPIKGVELPVEEVRVDKGGGDAMGPGA</sequence>
<dbReference type="EMBL" id="KV460206">
    <property type="protein sequence ID" value="OBU01379.1"/>
    <property type="molecule type" value="Genomic_DNA"/>
</dbReference>
<accession>A0A2P2SWZ4</accession>